<dbReference type="Gene3D" id="3.65.10.10">
    <property type="entry name" value="Enolpyruvate transferase domain"/>
    <property type="match status" value="3"/>
</dbReference>
<keyword evidence="5 10" id="KW-0808">Transferase</keyword>
<dbReference type="Proteomes" id="UP000223913">
    <property type="component" value="Unassembled WGS sequence"/>
</dbReference>
<dbReference type="UniPathway" id="UPA00053">
    <property type="reaction ID" value="UER00089"/>
</dbReference>
<dbReference type="RefSeq" id="WP_099154662.1">
    <property type="nucleotide sequence ID" value="NZ_PDUD01000047.1"/>
</dbReference>
<evidence type="ECO:0000256" key="1">
    <source>
        <dbReference type="ARBA" id="ARBA00004811"/>
    </source>
</evidence>
<dbReference type="PANTHER" id="PTHR21090:SF5">
    <property type="entry name" value="PENTAFUNCTIONAL AROM POLYPEPTIDE"/>
    <property type="match status" value="1"/>
</dbReference>
<organism evidence="10 11">
    <name type="scientific">Flavilitoribacter nigricans (strain ATCC 23147 / DSM 23189 / NBRC 102662 / NCIMB 1420 / SS-2)</name>
    <name type="common">Lewinella nigricans</name>
    <dbReference type="NCBI Taxonomy" id="1122177"/>
    <lineage>
        <taxon>Bacteria</taxon>
        <taxon>Pseudomonadati</taxon>
        <taxon>Bacteroidota</taxon>
        <taxon>Saprospiria</taxon>
        <taxon>Saprospirales</taxon>
        <taxon>Lewinellaceae</taxon>
        <taxon>Flavilitoribacter</taxon>
    </lineage>
</organism>
<dbReference type="GO" id="GO:0009423">
    <property type="term" value="P:chorismate biosynthetic process"/>
    <property type="evidence" value="ECO:0007669"/>
    <property type="project" value="UniProtKB-UniPathway"/>
</dbReference>
<dbReference type="Pfam" id="PF00275">
    <property type="entry name" value="EPSP_synthase"/>
    <property type="match status" value="2"/>
</dbReference>
<comment type="similarity">
    <text evidence="2">Belongs to the EPSP synthase family.</text>
</comment>
<comment type="pathway">
    <text evidence="1">Metabolic intermediate biosynthesis; chorismate biosynthesis; chorismate from D-erythrose 4-phosphate and phosphoenolpyruvate: step 6/7.</text>
</comment>
<dbReference type="AlphaFoldDB" id="A0A2D0N0M4"/>
<name>A0A2D0N0M4_FLAN2</name>
<dbReference type="InterPro" id="IPR013792">
    <property type="entry name" value="RNA3'P_cycl/enolpyr_Trfase_a/b"/>
</dbReference>
<keyword evidence="6" id="KW-0057">Aromatic amino acid biosynthesis</keyword>
<evidence type="ECO:0000313" key="10">
    <source>
        <dbReference type="EMBL" id="PHN01928.1"/>
    </source>
</evidence>
<evidence type="ECO:0000256" key="7">
    <source>
        <dbReference type="ARBA" id="ARBA00030046"/>
    </source>
</evidence>
<comment type="caution">
    <text evidence="10">The sequence shown here is derived from an EMBL/GenBank/DDBJ whole genome shotgun (WGS) entry which is preliminary data.</text>
</comment>
<keyword evidence="11" id="KW-1185">Reference proteome</keyword>
<evidence type="ECO:0000259" key="9">
    <source>
        <dbReference type="Pfam" id="PF00275"/>
    </source>
</evidence>
<feature type="domain" description="Enolpyruvate transferase" evidence="9">
    <location>
        <begin position="58"/>
        <end position="407"/>
    </location>
</feature>
<evidence type="ECO:0000256" key="3">
    <source>
        <dbReference type="ARBA" id="ARBA00012450"/>
    </source>
</evidence>
<evidence type="ECO:0000313" key="11">
    <source>
        <dbReference type="Proteomes" id="UP000223913"/>
    </source>
</evidence>
<dbReference type="PIRSF" id="PIRSF000505">
    <property type="entry name" value="EPSPS"/>
    <property type="match status" value="1"/>
</dbReference>
<dbReference type="SUPFAM" id="SSF55205">
    <property type="entry name" value="EPT/RTPC-like"/>
    <property type="match status" value="1"/>
</dbReference>
<dbReference type="InterPro" id="IPR036968">
    <property type="entry name" value="Enolpyruvate_Tfrase_sf"/>
</dbReference>
<keyword evidence="4" id="KW-0028">Amino-acid biosynthesis</keyword>
<evidence type="ECO:0000256" key="2">
    <source>
        <dbReference type="ARBA" id="ARBA00009948"/>
    </source>
</evidence>
<dbReference type="GO" id="GO:0008652">
    <property type="term" value="P:amino acid biosynthetic process"/>
    <property type="evidence" value="ECO:0007669"/>
    <property type="project" value="UniProtKB-KW"/>
</dbReference>
<evidence type="ECO:0000256" key="6">
    <source>
        <dbReference type="ARBA" id="ARBA00023141"/>
    </source>
</evidence>
<dbReference type="GO" id="GO:0009073">
    <property type="term" value="P:aromatic amino acid family biosynthetic process"/>
    <property type="evidence" value="ECO:0007669"/>
    <property type="project" value="UniProtKB-KW"/>
</dbReference>
<accession>A0A2D0N0M4</accession>
<protein>
    <recommendedName>
        <fullName evidence="3">3-phosphoshikimate 1-carboxyvinyltransferase</fullName>
        <ecNumber evidence="3">2.5.1.19</ecNumber>
    </recommendedName>
    <alternativeName>
        <fullName evidence="7">5-enolpyruvylshikimate-3-phosphate synthase</fullName>
    </alternativeName>
</protein>
<dbReference type="InterPro" id="IPR006264">
    <property type="entry name" value="EPSP_synthase"/>
</dbReference>
<dbReference type="EMBL" id="PDUD01000047">
    <property type="protein sequence ID" value="PHN01928.1"/>
    <property type="molecule type" value="Genomic_DNA"/>
</dbReference>
<dbReference type="GO" id="GO:0003866">
    <property type="term" value="F:3-phosphoshikimate 1-carboxyvinyltransferase activity"/>
    <property type="evidence" value="ECO:0007669"/>
    <property type="project" value="UniProtKB-EC"/>
</dbReference>
<evidence type="ECO:0000256" key="5">
    <source>
        <dbReference type="ARBA" id="ARBA00022679"/>
    </source>
</evidence>
<sequence>MTYQLNKTDRKISGTLSLTGSKSISNRALLIRALCEEPFEINRLAAANDTELMEALIASSDEVRDAGPAGTTFRFLTAYLSLQPGTQILTGTERMKQRPIGVLVEALRSLGANIEYLEKDGYPPLKIGEAETLGSNNQLSISAATSSQYISALLMIAPVLPNGLELTLEGNIVSRSYIEMTLGLMRYFGVTAEWDGNTVKVAPQKYQARDFTVEADWSAASYHYALAAFADELDLQLDGLFPESTQGDAALVPIMEQFGIQSTFNETGVRLTKSGKEPTQMFEWDFILCPDIAQTMAVICAGLGVQGLFSGLETLSIKETDRIKALQVELGKVQAYFSKLPPRFSPNSQKQYFMVEGKADLTNTPAFDTYEDHRMAMAFAPLAMYGTILINEPMVVEKSYPHFYEDLEFLGFTVKR</sequence>
<dbReference type="InterPro" id="IPR001986">
    <property type="entry name" value="Enolpyruvate_Tfrase_dom"/>
</dbReference>
<comment type="catalytic activity">
    <reaction evidence="8">
        <text>3-phosphoshikimate + phosphoenolpyruvate = 5-O-(1-carboxyvinyl)-3-phosphoshikimate + phosphate</text>
        <dbReference type="Rhea" id="RHEA:21256"/>
        <dbReference type="ChEBI" id="CHEBI:43474"/>
        <dbReference type="ChEBI" id="CHEBI:57701"/>
        <dbReference type="ChEBI" id="CHEBI:58702"/>
        <dbReference type="ChEBI" id="CHEBI:145989"/>
        <dbReference type="EC" id="2.5.1.19"/>
    </reaction>
    <physiologicalReaction direction="left-to-right" evidence="8">
        <dbReference type="Rhea" id="RHEA:21257"/>
    </physiologicalReaction>
</comment>
<feature type="domain" description="Enolpyruvate transferase" evidence="9">
    <location>
        <begin position="10"/>
        <end position="56"/>
    </location>
</feature>
<gene>
    <name evidence="10" type="ORF">CRP01_34620</name>
</gene>
<evidence type="ECO:0000256" key="8">
    <source>
        <dbReference type="ARBA" id="ARBA00044633"/>
    </source>
</evidence>
<reference evidence="10 11" key="1">
    <citation type="submission" date="2017-10" db="EMBL/GenBank/DDBJ databases">
        <title>The draft genome sequence of Lewinella nigricans NBRC 102662.</title>
        <authorList>
            <person name="Wang K."/>
        </authorList>
    </citation>
    <scope>NUCLEOTIDE SEQUENCE [LARGE SCALE GENOMIC DNA]</scope>
    <source>
        <strain evidence="10 11">NBRC 102662</strain>
    </source>
</reference>
<dbReference type="OrthoDB" id="9809920at2"/>
<proteinExistence type="inferred from homology"/>
<dbReference type="PANTHER" id="PTHR21090">
    <property type="entry name" value="AROM/DEHYDROQUINATE SYNTHASE"/>
    <property type="match status" value="1"/>
</dbReference>
<evidence type="ECO:0000256" key="4">
    <source>
        <dbReference type="ARBA" id="ARBA00022605"/>
    </source>
</evidence>
<dbReference type="EC" id="2.5.1.19" evidence="3"/>